<protein>
    <recommendedName>
        <fullName evidence="2">CHAT domain-containing protein</fullName>
    </recommendedName>
</protein>
<evidence type="ECO:0000313" key="4">
    <source>
        <dbReference type="Proteomes" id="UP000298030"/>
    </source>
</evidence>
<gene>
    <name evidence="3" type="ORF">FA13DRAFT_596340</name>
</gene>
<sequence>MSRFEHLGNLADANEAIKIQERAVDLSPEGDPNLPTRLNNLGISMMQRFHHANEEEDLKQAIKYHQRSIVLTPPNDPEMSTRLHNLVISLNFHLDLHPNPDDLDTAISTEERAIELVSEGNPNLPTWLNNLGSLLNRRADNGGSLRDLESAISAHAKAVDATPADHPDLPIWWSNLGSAYRNKFIHTGDIDALQESISVLQRSVKMTPSDHADLPGWLNNLSSALGSRFAYTGDREDIEEAIEVAREALEVVPTHRIFLRATSLHNLGTTLMVHFTRFSVEEELVESIACLKEAVSLLPEEHAERPTSMRVLADAQMVQFEHFGMVDSLHAAIENLQNVVRNTTEGQVMHHSHLAGLGLALAKRFELIGDEADWEKSIKYHVRAMELTPPDHPDVTSIYNELGYSHLARHRRLGEEQSLKDAVATFRKAATWKAGTWMTRLMAAREWAKYAPSISPYEALDAYKTSVDLVSVAAGLRFTIQRRHQHLLETADISRAAAAIALSVGKVEQALEWLEQGRGLVWSQLSQLRAPIEVLRVRDPELAERFLSVSKGLENAGAQLASASSSLEEKMVLQKRTGEQGKYAKEWEELLSAIRAIPEFENFLLPPPSSSLVSTLPHSGYAVVINVHPDRCDAIALRRGFNGGKPLHIPLSSFSFKKAESLHALLRKNLAEAGVLTRGDVLGFERRDEDGEAEEAEAGEGESSRGLRVFRNSNTGRKDTVEQVLRDLWTLLVRPIVTELSLKCTPSPTTRIWWCTTGVVSFLPIHAAGIYRGTDIGALSEYAVSSYIPTVGMLTERARHTPKEQPGLLLVSQPDVPGMSRIPGTVVEVELIHKRAESAGVKAYCIEGDNEANPEALMKSMQQYSCIHLACHASQSTREPLASGFYLHGGCLQLSTIIQAHLTSADIAFLSACQTSTGDEDLSEEAVHLAAGMMAAGYRGIVAAMWSIQDRHGAQVADDFYGDLFARSANEQGIDGSKAAYSLHNSVQKLRKQLGVSEVAFLAWVPYVHFGL</sequence>
<reference evidence="3 4" key="1">
    <citation type="journal article" date="2019" name="Nat. Ecol. Evol.">
        <title>Megaphylogeny resolves global patterns of mushroom evolution.</title>
        <authorList>
            <person name="Varga T."/>
            <person name="Krizsan K."/>
            <person name="Foldi C."/>
            <person name="Dima B."/>
            <person name="Sanchez-Garcia M."/>
            <person name="Sanchez-Ramirez S."/>
            <person name="Szollosi G.J."/>
            <person name="Szarkandi J.G."/>
            <person name="Papp V."/>
            <person name="Albert L."/>
            <person name="Andreopoulos W."/>
            <person name="Angelini C."/>
            <person name="Antonin V."/>
            <person name="Barry K.W."/>
            <person name="Bougher N.L."/>
            <person name="Buchanan P."/>
            <person name="Buyck B."/>
            <person name="Bense V."/>
            <person name="Catcheside P."/>
            <person name="Chovatia M."/>
            <person name="Cooper J."/>
            <person name="Damon W."/>
            <person name="Desjardin D."/>
            <person name="Finy P."/>
            <person name="Geml J."/>
            <person name="Haridas S."/>
            <person name="Hughes K."/>
            <person name="Justo A."/>
            <person name="Karasinski D."/>
            <person name="Kautmanova I."/>
            <person name="Kiss B."/>
            <person name="Kocsube S."/>
            <person name="Kotiranta H."/>
            <person name="LaButti K.M."/>
            <person name="Lechner B.E."/>
            <person name="Liimatainen K."/>
            <person name="Lipzen A."/>
            <person name="Lukacs Z."/>
            <person name="Mihaltcheva S."/>
            <person name="Morgado L.N."/>
            <person name="Niskanen T."/>
            <person name="Noordeloos M.E."/>
            <person name="Ohm R.A."/>
            <person name="Ortiz-Santana B."/>
            <person name="Ovrebo C."/>
            <person name="Racz N."/>
            <person name="Riley R."/>
            <person name="Savchenko A."/>
            <person name="Shiryaev A."/>
            <person name="Soop K."/>
            <person name="Spirin V."/>
            <person name="Szebenyi C."/>
            <person name="Tomsovsky M."/>
            <person name="Tulloss R.E."/>
            <person name="Uehling J."/>
            <person name="Grigoriev I.V."/>
            <person name="Vagvolgyi C."/>
            <person name="Papp T."/>
            <person name="Martin F.M."/>
            <person name="Miettinen O."/>
            <person name="Hibbett D.S."/>
            <person name="Nagy L.G."/>
        </authorList>
    </citation>
    <scope>NUCLEOTIDE SEQUENCE [LARGE SCALE GENOMIC DNA]</scope>
    <source>
        <strain evidence="3 4">FP101781</strain>
    </source>
</reference>
<dbReference type="STRING" id="71717.A0A4Y7T6S0"/>
<name>A0A4Y7T6S0_COPMI</name>
<comment type="caution">
    <text evidence="3">The sequence shown here is derived from an EMBL/GenBank/DDBJ whole genome shotgun (WGS) entry which is preliminary data.</text>
</comment>
<dbReference type="PANTHER" id="PTHR19959">
    <property type="entry name" value="KINESIN LIGHT CHAIN"/>
    <property type="match status" value="1"/>
</dbReference>
<dbReference type="Pfam" id="PF12770">
    <property type="entry name" value="CHAT"/>
    <property type="match status" value="1"/>
</dbReference>
<dbReference type="Gene3D" id="1.25.40.10">
    <property type="entry name" value="Tetratricopeptide repeat domain"/>
    <property type="match status" value="3"/>
</dbReference>
<keyword evidence="4" id="KW-1185">Reference proteome</keyword>
<feature type="region of interest" description="Disordered" evidence="1">
    <location>
        <begin position="686"/>
        <end position="711"/>
    </location>
</feature>
<feature type="domain" description="CHAT" evidence="2">
    <location>
        <begin position="723"/>
        <end position="1009"/>
    </location>
</feature>
<dbReference type="InterPro" id="IPR024983">
    <property type="entry name" value="CHAT_dom"/>
</dbReference>
<organism evidence="3 4">
    <name type="scientific">Coprinellus micaceus</name>
    <name type="common">Glistening ink-cap mushroom</name>
    <name type="synonym">Coprinus micaceus</name>
    <dbReference type="NCBI Taxonomy" id="71717"/>
    <lineage>
        <taxon>Eukaryota</taxon>
        <taxon>Fungi</taxon>
        <taxon>Dikarya</taxon>
        <taxon>Basidiomycota</taxon>
        <taxon>Agaricomycotina</taxon>
        <taxon>Agaricomycetes</taxon>
        <taxon>Agaricomycetidae</taxon>
        <taxon>Agaricales</taxon>
        <taxon>Agaricineae</taxon>
        <taxon>Psathyrellaceae</taxon>
        <taxon>Coprinellus</taxon>
    </lineage>
</organism>
<dbReference type="EMBL" id="QPFP01000025">
    <property type="protein sequence ID" value="TEB29825.1"/>
    <property type="molecule type" value="Genomic_DNA"/>
</dbReference>
<evidence type="ECO:0000313" key="3">
    <source>
        <dbReference type="EMBL" id="TEB29825.1"/>
    </source>
</evidence>
<dbReference type="Proteomes" id="UP000298030">
    <property type="component" value="Unassembled WGS sequence"/>
</dbReference>
<proteinExistence type="predicted"/>
<feature type="compositionally biased region" description="Acidic residues" evidence="1">
    <location>
        <begin position="690"/>
        <end position="700"/>
    </location>
</feature>
<dbReference type="Pfam" id="PF13374">
    <property type="entry name" value="TPR_10"/>
    <property type="match status" value="2"/>
</dbReference>
<dbReference type="SUPFAM" id="SSF81901">
    <property type="entry name" value="HCP-like"/>
    <property type="match status" value="1"/>
</dbReference>
<dbReference type="InterPro" id="IPR011990">
    <property type="entry name" value="TPR-like_helical_dom_sf"/>
</dbReference>
<dbReference type="AlphaFoldDB" id="A0A4Y7T6S0"/>
<evidence type="ECO:0000256" key="1">
    <source>
        <dbReference type="SAM" id="MobiDB-lite"/>
    </source>
</evidence>
<evidence type="ECO:0000259" key="2">
    <source>
        <dbReference type="Pfam" id="PF12770"/>
    </source>
</evidence>
<accession>A0A4Y7T6S0</accession>
<dbReference type="PANTHER" id="PTHR19959:SF119">
    <property type="entry name" value="FUNGAL LIPASE-LIKE DOMAIN-CONTAINING PROTEIN"/>
    <property type="match status" value="1"/>
</dbReference>
<dbReference type="OrthoDB" id="9991317at2759"/>
<dbReference type="SUPFAM" id="SSF48452">
    <property type="entry name" value="TPR-like"/>
    <property type="match status" value="1"/>
</dbReference>